<name>A0A1C3NNS3_9XANT</name>
<sequence>MRRCPVAMVLGVLAACSVQQAPTQAATPAPVACTDPKVEDEWLQHPAGLCGMPEDVRKLVDDYDTCEHFAGEEPYDADRRHEIEVAVAQFCTPAPARLTKLMQQYRNDTHVSQWLRQYAKQADLQPASEVGATAFSCGTWALHRAQASQRKERQHFRTLPDLQ</sequence>
<dbReference type="EMBL" id="FLTX01000042">
    <property type="protein sequence ID" value="SBV52042.1"/>
    <property type="molecule type" value="Genomic_DNA"/>
</dbReference>
<reference evidence="2 3" key="1">
    <citation type="submission" date="2016-06" db="EMBL/GenBank/DDBJ databases">
        <authorList>
            <person name="Kjaerup R.B."/>
            <person name="Dalgaard T.S."/>
            <person name="Juul-Madsen H.R."/>
        </authorList>
    </citation>
    <scope>NUCLEOTIDE SEQUENCE [LARGE SCALE GENOMIC DNA]</scope>
    <source>
        <strain evidence="2">LMG947</strain>
    </source>
</reference>
<gene>
    <name evidence="2" type="ORF">XBLMG947_2832</name>
</gene>
<keyword evidence="1" id="KW-0732">Signal</keyword>
<proteinExistence type="predicted"/>
<evidence type="ECO:0000256" key="1">
    <source>
        <dbReference type="SAM" id="SignalP"/>
    </source>
</evidence>
<dbReference type="PROSITE" id="PS51257">
    <property type="entry name" value="PROKAR_LIPOPROTEIN"/>
    <property type="match status" value="1"/>
</dbReference>
<evidence type="ECO:0000313" key="3">
    <source>
        <dbReference type="Proteomes" id="UP000092503"/>
    </source>
</evidence>
<evidence type="ECO:0000313" key="2">
    <source>
        <dbReference type="EMBL" id="SBV52042.1"/>
    </source>
</evidence>
<evidence type="ECO:0008006" key="4">
    <source>
        <dbReference type="Google" id="ProtNLM"/>
    </source>
</evidence>
<dbReference type="AlphaFoldDB" id="A0A1C3NNS3"/>
<dbReference type="STRING" id="56449.XBLMG947_2832"/>
<accession>A0A1C3NNS3</accession>
<protein>
    <recommendedName>
        <fullName evidence="4">Lipoprotein</fullName>
    </recommendedName>
</protein>
<feature type="chain" id="PRO_5008679314" description="Lipoprotein" evidence="1">
    <location>
        <begin position="21"/>
        <end position="163"/>
    </location>
</feature>
<feature type="signal peptide" evidence="1">
    <location>
        <begin position="1"/>
        <end position="20"/>
    </location>
</feature>
<organism evidence="2 3">
    <name type="scientific">Xanthomonas bromi</name>
    <dbReference type="NCBI Taxonomy" id="56449"/>
    <lineage>
        <taxon>Bacteria</taxon>
        <taxon>Pseudomonadati</taxon>
        <taxon>Pseudomonadota</taxon>
        <taxon>Gammaproteobacteria</taxon>
        <taxon>Lysobacterales</taxon>
        <taxon>Lysobacteraceae</taxon>
        <taxon>Xanthomonas</taxon>
    </lineage>
</organism>
<dbReference type="Proteomes" id="UP000092503">
    <property type="component" value="Unassembled WGS sequence"/>
</dbReference>